<evidence type="ECO:0000256" key="9">
    <source>
        <dbReference type="ARBA" id="ARBA00032370"/>
    </source>
</evidence>
<proteinExistence type="predicted"/>
<keyword evidence="6" id="KW-0573">Peptidoglycan synthesis</keyword>
<evidence type="ECO:0000256" key="7">
    <source>
        <dbReference type="ARBA" id="ARBA00022989"/>
    </source>
</evidence>
<gene>
    <name evidence="13" type="primary">ftsW_44</name>
    <name evidence="13" type="ORF">SDC9_112199</name>
</gene>
<dbReference type="InterPro" id="IPR001182">
    <property type="entry name" value="FtsW/RodA"/>
</dbReference>
<dbReference type="GO" id="GO:0009252">
    <property type="term" value="P:peptidoglycan biosynthetic process"/>
    <property type="evidence" value="ECO:0007669"/>
    <property type="project" value="UniProtKB-KW"/>
</dbReference>
<feature type="transmembrane region" description="Helical" evidence="12">
    <location>
        <begin position="145"/>
        <end position="162"/>
    </location>
</feature>
<reference evidence="13" key="1">
    <citation type="submission" date="2019-08" db="EMBL/GenBank/DDBJ databases">
        <authorList>
            <person name="Kucharzyk K."/>
            <person name="Murdoch R.W."/>
            <person name="Higgins S."/>
            <person name="Loffler F."/>
        </authorList>
    </citation>
    <scope>NUCLEOTIDE SEQUENCE</scope>
</reference>
<dbReference type="GO" id="GO:0015648">
    <property type="term" value="F:lipid-linked peptidoglycan transporter activity"/>
    <property type="evidence" value="ECO:0007669"/>
    <property type="project" value="TreeGrafter"/>
</dbReference>
<feature type="transmembrane region" description="Helical" evidence="12">
    <location>
        <begin position="46"/>
        <end position="66"/>
    </location>
</feature>
<evidence type="ECO:0000313" key="13">
    <source>
        <dbReference type="EMBL" id="MPM65304.1"/>
    </source>
</evidence>
<dbReference type="EC" id="2.4.99.28" evidence="10"/>
<keyword evidence="7 12" id="KW-1133">Transmembrane helix</keyword>
<protein>
    <recommendedName>
        <fullName evidence="10">peptidoglycan glycosyltransferase</fullName>
        <ecNumber evidence="10">2.4.99.28</ecNumber>
    </recommendedName>
    <alternativeName>
        <fullName evidence="9">Peptidoglycan polymerase</fullName>
    </alternativeName>
</protein>
<feature type="transmembrane region" description="Helical" evidence="12">
    <location>
        <begin position="306"/>
        <end position="323"/>
    </location>
</feature>
<evidence type="ECO:0000256" key="5">
    <source>
        <dbReference type="ARBA" id="ARBA00022960"/>
    </source>
</evidence>
<dbReference type="PROSITE" id="PS00428">
    <property type="entry name" value="FTSW_RODA_SPOVE"/>
    <property type="match status" value="1"/>
</dbReference>
<name>A0A645BU32_9ZZZZ</name>
<dbReference type="AlphaFoldDB" id="A0A645BU32"/>
<comment type="caution">
    <text evidence="13">The sequence shown here is derived from an EMBL/GenBank/DDBJ whole genome shotgun (WGS) entry which is preliminary data.</text>
</comment>
<evidence type="ECO:0000256" key="11">
    <source>
        <dbReference type="ARBA" id="ARBA00049902"/>
    </source>
</evidence>
<evidence type="ECO:0000256" key="2">
    <source>
        <dbReference type="ARBA" id="ARBA00022676"/>
    </source>
</evidence>
<evidence type="ECO:0000256" key="8">
    <source>
        <dbReference type="ARBA" id="ARBA00023136"/>
    </source>
</evidence>
<keyword evidence="5" id="KW-0133">Cell shape</keyword>
<evidence type="ECO:0000256" key="10">
    <source>
        <dbReference type="ARBA" id="ARBA00044770"/>
    </source>
</evidence>
<dbReference type="Pfam" id="PF01098">
    <property type="entry name" value="FTSW_RODA_SPOVE"/>
    <property type="match status" value="1"/>
</dbReference>
<evidence type="ECO:0000256" key="12">
    <source>
        <dbReference type="SAM" id="Phobius"/>
    </source>
</evidence>
<evidence type="ECO:0000256" key="4">
    <source>
        <dbReference type="ARBA" id="ARBA00022692"/>
    </source>
</evidence>
<dbReference type="GO" id="GO:0051301">
    <property type="term" value="P:cell division"/>
    <property type="evidence" value="ECO:0007669"/>
    <property type="project" value="InterPro"/>
</dbReference>
<keyword evidence="4 12" id="KW-0812">Transmembrane</keyword>
<dbReference type="InterPro" id="IPR018365">
    <property type="entry name" value="Cell_cycle_FtsW-rel_CS"/>
</dbReference>
<dbReference type="EMBL" id="VSSQ01020447">
    <property type="protein sequence ID" value="MPM65304.1"/>
    <property type="molecule type" value="Genomic_DNA"/>
</dbReference>
<keyword evidence="3 13" id="KW-0808">Transferase</keyword>
<dbReference type="GO" id="GO:0032153">
    <property type="term" value="C:cell division site"/>
    <property type="evidence" value="ECO:0007669"/>
    <property type="project" value="TreeGrafter"/>
</dbReference>
<organism evidence="13">
    <name type="scientific">bioreactor metagenome</name>
    <dbReference type="NCBI Taxonomy" id="1076179"/>
    <lineage>
        <taxon>unclassified sequences</taxon>
        <taxon>metagenomes</taxon>
        <taxon>ecological metagenomes</taxon>
    </lineage>
</organism>
<feature type="transmembrane region" description="Helical" evidence="12">
    <location>
        <begin position="190"/>
        <end position="210"/>
    </location>
</feature>
<feature type="transmembrane region" description="Helical" evidence="12">
    <location>
        <begin position="12"/>
        <end position="34"/>
    </location>
</feature>
<feature type="transmembrane region" description="Helical" evidence="12">
    <location>
        <begin position="108"/>
        <end position="133"/>
    </location>
</feature>
<feature type="transmembrane region" description="Helical" evidence="12">
    <location>
        <begin position="78"/>
        <end position="96"/>
    </location>
</feature>
<sequence length="382" mass="42001">MKSKINSQIGHIDWFIFLPVAALLLFSIAFVYSAGAPFAVEEKGNVDYFLINQTVRVVISLFVLIIFSKIDYHVYQKIAKPIILIAVALLVFVLVVGTETKGARRWLYFGPLSIQPVEFVKFAIVIYFSALLVKKQKIIKTFTDGFLPFLIWTVLICILIALQPNFSNMFLVFIIAMTMLFVGNTNLLHLIATAFVGLIGAGIYAVSAPYRLARISAYFGFGDAPPNVTKYQLQQALIALGNGGFFGLGPGQSKQCHLFLPESYGDFIFSTIGEEYGFFGLLCIFIVFGIIFFRGMLVAKKAPDEFGYFLSIGIVLTLAIYLFTNAAVNTGLLPTTGVPLPFLSYGGTAVIIYSAVIGILLNISAQANIYPITTDTVSDKKQ</sequence>
<dbReference type="PANTHER" id="PTHR30474">
    <property type="entry name" value="CELL CYCLE PROTEIN"/>
    <property type="match status" value="1"/>
</dbReference>
<dbReference type="PANTHER" id="PTHR30474:SF2">
    <property type="entry name" value="PEPTIDOGLYCAN GLYCOSYLTRANSFERASE FTSW-RELATED"/>
    <property type="match status" value="1"/>
</dbReference>
<evidence type="ECO:0000256" key="1">
    <source>
        <dbReference type="ARBA" id="ARBA00004141"/>
    </source>
</evidence>
<comment type="catalytic activity">
    <reaction evidence="11">
        <text>[GlcNAc-(1-&gt;4)-Mur2Ac(oyl-L-Ala-gamma-D-Glu-L-Lys-D-Ala-D-Ala)](n)-di-trans,octa-cis-undecaprenyl diphosphate + beta-D-GlcNAc-(1-&gt;4)-Mur2Ac(oyl-L-Ala-gamma-D-Glu-L-Lys-D-Ala-D-Ala)-di-trans,octa-cis-undecaprenyl diphosphate = [GlcNAc-(1-&gt;4)-Mur2Ac(oyl-L-Ala-gamma-D-Glu-L-Lys-D-Ala-D-Ala)](n+1)-di-trans,octa-cis-undecaprenyl diphosphate + di-trans,octa-cis-undecaprenyl diphosphate + H(+)</text>
        <dbReference type="Rhea" id="RHEA:23708"/>
        <dbReference type="Rhea" id="RHEA-COMP:9602"/>
        <dbReference type="Rhea" id="RHEA-COMP:9603"/>
        <dbReference type="ChEBI" id="CHEBI:15378"/>
        <dbReference type="ChEBI" id="CHEBI:58405"/>
        <dbReference type="ChEBI" id="CHEBI:60033"/>
        <dbReference type="ChEBI" id="CHEBI:78435"/>
        <dbReference type="EC" id="2.4.99.28"/>
    </reaction>
</comment>
<accession>A0A645BU32</accession>
<dbReference type="GO" id="GO:0008360">
    <property type="term" value="P:regulation of cell shape"/>
    <property type="evidence" value="ECO:0007669"/>
    <property type="project" value="UniProtKB-KW"/>
</dbReference>
<feature type="transmembrane region" description="Helical" evidence="12">
    <location>
        <begin position="343"/>
        <end position="363"/>
    </location>
</feature>
<dbReference type="GO" id="GO:0005886">
    <property type="term" value="C:plasma membrane"/>
    <property type="evidence" value="ECO:0007669"/>
    <property type="project" value="TreeGrafter"/>
</dbReference>
<evidence type="ECO:0000256" key="6">
    <source>
        <dbReference type="ARBA" id="ARBA00022984"/>
    </source>
</evidence>
<feature type="transmembrane region" description="Helical" evidence="12">
    <location>
        <begin position="168"/>
        <end position="183"/>
    </location>
</feature>
<dbReference type="GO" id="GO:0008955">
    <property type="term" value="F:peptidoglycan glycosyltransferase activity"/>
    <property type="evidence" value="ECO:0007669"/>
    <property type="project" value="UniProtKB-EC"/>
</dbReference>
<feature type="transmembrane region" description="Helical" evidence="12">
    <location>
        <begin position="276"/>
        <end position="294"/>
    </location>
</feature>
<keyword evidence="2 13" id="KW-0328">Glycosyltransferase</keyword>
<comment type="subcellular location">
    <subcellularLocation>
        <location evidence="1">Membrane</location>
        <topology evidence="1">Multi-pass membrane protein</topology>
    </subcellularLocation>
</comment>
<evidence type="ECO:0000256" key="3">
    <source>
        <dbReference type="ARBA" id="ARBA00022679"/>
    </source>
</evidence>
<keyword evidence="8 12" id="KW-0472">Membrane</keyword>